<evidence type="ECO:0000256" key="5">
    <source>
        <dbReference type="ARBA" id="ARBA00022691"/>
    </source>
</evidence>
<dbReference type="GO" id="GO:0006370">
    <property type="term" value="P:7-methylguanosine mRNA capping"/>
    <property type="evidence" value="ECO:0007669"/>
    <property type="project" value="TreeGrafter"/>
</dbReference>
<evidence type="ECO:0000256" key="2">
    <source>
        <dbReference type="ARBA" id="ARBA00021134"/>
    </source>
</evidence>
<evidence type="ECO:0000256" key="3">
    <source>
        <dbReference type="ARBA" id="ARBA00022603"/>
    </source>
</evidence>
<keyword evidence="3 7" id="KW-0489">Methyltransferase</keyword>
<evidence type="ECO:0000256" key="6">
    <source>
        <dbReference type="ARBA" id="ARBA00049477"/>
    </source>
</evidence>
<dbReference type="GO" id="GO:0120550">
    <property type="term" value="F:methyltransferase cap2 activity"/>
    <property type="evidence" value="ECO:0007669"/>
    <property type="project" value="UniProtKB-EC"/>
</dbReference>
<feature type="domain" description="Adrift-type SAM-dependent 2'-O-MTase" evidence="8">
    <location>
        <begin position="1"/>
        <end position="152"/>
    </location>
</feature>
<feature type="active site" description="Proton acceptor" evidence="7">
    <location>
        <position position="105"/>
    </location>
</feature>
<dbReference type="GO" id="GO:0005634">
    <property type="term" value="C:nucleus"/>
    <property type="evidence" value="ECO:0007669"/>
    <property type="project" value="UniProtKB-ARBA"/>
</dbReference>
<sequence>MNCSLNPHCEWNAPVDMFLDDELLTNTYSKWLFGPDNSGNIFNWTNEYISFIAQEFGKYHLITADGSVYCQDNPLEQERITFPLLRKQVDLSLPLLRDNGTLIMKMYTWFREDTQTLLYHLFDSFAEVHVAKPSCSRPGNSEVYLLCAGYRLNGQLIEINNRYTTYRTIDFSPRLPERL</sequence>
<protein>
    <recommendedName>
        <fullName evidence="2">Cap-specific mRNA (nucleoside-2'-O-)-methyltransferase 2</fullName>
        <ecNumber evidence="1">2.1.1.296</ecNumber>
    </recommendedName>
</protein>
<dbReference type="PANTHER" id="PTHR16121:SF2">
    <property type="entry name" value="CAP-SPECIFIC MRNA (NUCLEOSIDE-2'-O-)-METHYLTRANSFERASE 2"/>
    <property type="match status" value="1"/>
</dbReference>
<evidence type="ECO:0000256" key="1">
    <source>
        <dbReference type="ARBA" id="ARBA00012770"/>
    </source>
</evidence>
<reference evidence="11" key="1">
    <citation type="submission" date="2016-06" db="UniProtKB">
        <authorList>
            <consortium name="WormBaseParasite"/>
        </authorList>
    </citation>
    <scope>IDENTIFICATION</scope>
</reference>
<dbReference type="Pfam" id="PF01728">
    <property type="entry name" value="FtsJ"/>
    <property type="match status" value="1"/>
</dbReference>
<dbReference type="Proteomes" id="UP000271098">
    <property type="component" value="Unassembled WGS sequence"/>
</dbReference>
<dbReference type="InterPro" id="IPR029063">
    <property type="entry name" value="SAM-dependent_MTases_sf"/>
</dbReference>
<dbReference type="InterPro" id="IPR025807">
    <property type="entry name" value="Adrift-typ_MeTrfase"/>
</dbReference>
<evidence type="ECO:0000256" key="4">
    <source>
        <dbReference type="ARBA" id="ARBA00022679"/>
    </source>
</evidence>
<dbReference type="EMBL" id="UYRT01005280">
    <property type="protein sequence ID" value="VDK38359.1"/>
    <property type="molecule type" value="Genomic_DNA"/>
</dbReference>
<comment type="caution">
    <text evidence="7">Lacks conserved residue(s) required for the propagation of feature annotation.</text>
</comment>
<dbReference type="GO" id="GO:0005737">
    <property type="term" value="C:cytoplasm"/>
    <property type="evidence" value="ECO:0007669"/>
    <property type="project" value="TreeGrafter"/>
</dbReference>
<gene>
    <name evidence="9" type="ORF">GPUH_LOCUS3181</name>
</gene>
<dbReference type="EC" id="2.1.1.296" evidence="1"/>
<dbReference type="Gene3D" id="3.40.50.12760">
    <property type="match status" value="1"/>
</dbReference>
<dbReference type="InterPro" id="IPR050851">
    <property type="entry name" value="mRNA_Cap_2O-Ribose_MeTrfase"/>
</dbReference>
<keyword evidence="5 7" id="KW-0949">S-adenosyl-L-methionine</keyword>
<evidence type="ECO:0000259" key="8">
    <source>
        <dbReference type="PROSITE" id="PS51614"/>
    </source>
</evidence>
<proteinExistence type="predicted"/>
<evidence type="ECO:0000313" key="10">
    <source>
        <dbReference type="Proteomes" id="UP000271098"/>
    </source>
</evidence>
<dbReference type="GO" id="GO:0004483">
    <property type="term" value="F:methyltransferase cap1 activity"/>
    <property type="evidence" value="ECO:0007669"/>
    <property type="project" value="TreeGrafter"/>
</dbReference>
<evidence type="ECO:0000313" key="9">
    <source>
        <dbReference type="EMBL" id="VDK38359.1"/>
    </source>
</evidence>
<evidence type="ECO:0000313" key="11">
    <source>
        <dbReference type="WBParaSite" id="GPUH_0000318701-mRNA-1"/>
    </source>
</evidence>
<dbReference type="WBParaSite" id="GPUH_0000318701-mRNA-1">
    <property type="protein sequence ID" value="GPUH_0000318701-mRNA-1"/>
    <property type="gene ID" value="GPUH_0000318701"/>
</dbReference>
<comment type="catalytic activity">
    <reaction evidence="6">
        <text>a 5'-end (N(7)-methyl 5'-triphosphoguanosine)-(2'-O-methyl-ribonucleoside)-(ribonucleotide) in mRNA + S-adenosyl-L-methionine = a 5'-end (N(7)-methyl 5'-triphosphoguanosine)-(2'-O-methyl-ribonucleoside)-(2'-O-methyl-ribonucleotide) in mRNA + S-adenosyl-L-homocysteine + H(+)</text>
        <dbReference type="Rhea" id="RHEA:67024"/>
        <dbReference type="Rhea" id="RHEA-COMP:17169"/>
        <dbReference type="Rhea" id="RHEA-COMP:17170"/>
        <dbReference type="ChEBI" id="CHEBI:15378"/>
        <dbReference type="ChEBI" id="CHEBI:57856"/>
        <dbReference type="ChEBI" id="CHEBI:59789"/>
        <dbReference type="ChEBI" id="CHEBI:167612"/>
        <dbReference type="ChEBI" id="CHEBI:167614"/>
        <dbReference type="EC" id="2.1.1.296"/>
    </reaction>
</comment>
<dbReference type="GO" id="GO:0032259">
    <property type="term" value="P:methylation"/>
    <property type="evidence" value="ECO:0007669"/>
    <property type="project" value="UniProtKB-KW"/>
</dbReference>
<feature type="binding site" evidence="7">
    <location>
        <position position="65"/>
    </location>
    <ligand>
        <name>S-adenosyl-L-methionine</name>
        <dbReference type="ChEBI" id="CHEBI:59789"/>
    </ligand>
</feature>
<dbReference type="PANTHER" id="PTHR16121">
    <property type="entry name" value="CAP-SPECIFIC MRNA (NUCLEOSIDE-2'-O-)-METHYLTRANSFERASE 1-RELATED"/>
    <property type="match status" value="1"/>
</dbReference>
<keyword evidence="4 7" id="KW-0808">Transferase</keyword>
<dbReference type="PROSITE" id="PS51614">
    <property type="entry name" value="SAM_MT_ADRIFT"/>
    <property type="match status" value="1"/>
</dbReference>
<accession>A0A183D391</accession>
<dbReference type="OrthoDB" id="429597at2759"/>
<keyword evidence="10" id="KW-1185">Reference proteome</keyword>
<reference evidence="9 10" key="2">
    <citation type="submission" date="2018-11" db="EMBL/GenBank/DDBJ databases">
        <authorList>
            <consortium name="Pathogen Informatics"/>
        </authorList>
    </citation>
    <scope>NUCLEOTIDE SEQUENCE [LARGE SCALE GENOMIC DNA]</scope>
</reference>
<dbReference type="AlphaFoldDB" id="A0A183D391"/>
<evidence type="ECO:0000256" key="7">
    <source>
        <dbReference type="PROSITE-ProRule" id="PRU00946"/>
    </source>
</evidence>
<dbReference type="InterPro" id="IPR002877">
    <property type="entry name" value="RNA_MeTrfase_FtsJ_dom"/>
</dbReference>
<dbReference type="SUPFAM" id="SSF53335">
    <property type="entry name" value="S-adenosyl-L-methionine-dependent methyltransferases"/>
    <property type="match status" value="1"/>
</dbReference>
<name>A0A183D391_9BILA</name>
<organism evidence="11">
    <name type="scientific">Gongylonema pulchrum</name>
    <dbReference type="NCBI Taxonomy" id="637853"/>
    <lineage>
        <taxon>Eukaryota</taxon>
        <taxon>Metazoa</taxon>
        <taxon>Ecdysozoa</taxon>
        <taxon>Nematoda</taxon>
        <taxon>Chromadorea</taxon>
        <taxon>Rhabditida</taxon>
        <taxon>Spirurina</taxon>
        <taxon>Spiruromorpha</taxon>
        <taxon>Spiruroidea</taxon>
        <taxon>Gongylonematidae</taxon>
        <taxon>Gongylonema</taxon>
    </lineage>
</organism>